<organism evidence="2 3">
    <name type="scientific">Tenacibaculum tangerinum</name>
    <dbReference type="NCBI Taxonomy" id="3038772"/>
    <lineage>
        <taxon>Bacteria</taxon>
        <taxon>Pseudomonadati</taxon>
        <taxon>Bacteroidota</taxon>
        <taxon>Flavobacteriia</taxon>
        <taxon>Flavobacteriales</taxon>
        <taxon>Flavobacteriaceae</taxon>
        <taxon>Tenacibaculum</taxon>
    </lineage>
</organism>
<reference evidence="2 3" key="1">
    <citation type="submission" date="2023-04" db="EMBL/GenBank/DDBJ databases">
        <title>Tenacibaculum tangerinum sp. nov., isolated from sea tidal flat of South Korea.</title>
        <authorList>
            <person name="Lee S.H."/>
            <person name="Kim J.-J."/>
        </authorList>
    </citation>
    <scope>NUCLEOTIDE SEQUENCE [LARGE SCALE GENOMIC DNA]</scope>
    <source>
        <strain evidence="2 3">GRR-S3-23</strain>
    </source>
</reference>
<evidence type="ECO:0000259" key="1">
    <source>
        <dbReference type="Pfam" id="PF13360"/>
    </source>
</evidence>
<feature type="domain" description="Pyrrolo-quinoline quinone repeat" evidence="1">
    <location>
        <begin position="29"/>
        <end position="241"/>
    </location>
</feature>
<dbReference type="Pfam" id="PF13360">
    <property type="entry name" value="PQQ_2"/>
    <property type="match status" value="1"/>
</dbReference>
<keyword evidence="3" id="KW-1185">Reference proteome</keyword>
<dbReference type="InterPro" id="IPR018391">
    <property type="entry name" value="PQQ_b-propeller_rpt"/>
</dbReference>
<dbReference type="RefSeq" id="WP_279652074.1">
    <property type="nucleotide sequence ID" value="NZ_CP122539.1"/>
</dbReference>
<dbReference type="PANTHER" id="PTHR34512">
    <property type="entry name" value="CELL SURFACE PROTEIN"/>
    <property type="match status" value="1"/>
</dbReference>
<protein>
    <submittedName>
        <fullName evidence="2">PQQ-binding-like beta-propeller repeat protein</fullName>
    </submittedName>
</protein>
<proteinExistence type="predicted"/>
<evidence type="ECO:0000313" key="2">
    <source>
        <dbReference type="EMBL" id="WGH76205.1"/>
    </source>
</evidence>
<sequence length="364" mass="41682">MRIIYSIVFLFFLFSCKEKIEFHQNLDLIWKTKDVNWSTSSLKLDSDFIYGYTMNDSVFKLNVSTGKMLWKRYSRGSYANLSPEIYKEGIYFGGADALKAFSTNGDLLWSESTSSKTIGLIIIDSIIFNTRSSKGLFANHLKNGKELWSIEPDYQLLSTSKPSLKDSLLIIGNFNYKKNIGNHLTCINLNKKDIEWEIVNKGYLNSQVIIDNKSVFFNSDSSYLKGFTYKADLVTGKILWKIRTDPEVFLKPLLNNYKLYINSYENGIICLDTKNGEIIWNTKNKNLDAGTDFILHKEILYFGTQDRKFLGINGKGEIVFKSEFEYGIGNPFIYKGDIYVNDGNGRLFKIKNTVANIGYATFGD</sequence>
<dbReference type="PANTHER" id="PTHR34512:SF30">
    <property type="entry name" value="OUTER MEMBRANE PROTEIN ASSEMBLY FACTOR BAMB"/>
    <property type="match status" value="1"/>
</dbReference>
<dbReference type="Proteomes" id="UP001232001">
    <property type="component" value="Chromosome"/>
</dbReference>
<dbReference type="PROSITE" id="PS51257">
    <property type="entry name" value="PROKAR_LIPOPROTEIN"/>
    <property type="match status" value="1"/>
</dbReference>
<accession>A0ABY8L892</accession>
<name>A0ABY8L892_9FLAO</name>
<dbReference type="InterPro" id="IPR002372">
    <property type="entry name" value="PQQ_rpt_dom"/>
</dbReference>
<dbReference type="SMART" id="SM00564">
    <property type="entry name" value="PQQ"/>
    <property type="match status" value="5"/>
</dbReference>
<dbReference type="InterPro" id="IPR015943">
    <property type="entry name" value="WD40/YVTN_repeat-like_dom_sf"/>
</dbReference>
<gene>
    <name evidence="2" type="ORF">P8625_03295</name>
</gene>
<evidence type="ECO:0000313" key="3">
    <source>
        <dbReference type="Proteomes" id="UP001232001"/>
    </source>
</evidence>
<dbReference type="EMBL" id="CP122539">
    <property type="protein sequence ID" value="WGH76205.1"/>
    <property type="molecule type" value="Genomic_DNA"/>
</dbReference>
<dbReference type="SUPFAM" id="SSF50998">
    <property type="entry name" value="Quinoprotein alcohol dehydrogenase-like"/>
    <property type="match status" value="1"/>
</dbReference>
<dbReference type="Gene3D" id="2.130.10.10">
    <property type="entry name" value="YVTN repeat-like/Quinoprotein amine dehydrogenase"/>
    <property type="match status" value="2"/>
</dbReference>
<dbReference type="InterPro" id="IPR011047">
    <property type="entry name" value="Quinoprotein_ADH-like_sf"/>
</dbReference>